<dbReference type="AlphaFoldDB" id="A0A0L9V0P4"/>
<organism evidence="1 2">
    <name type="scientific">Phaseolus angularis</name>
    <name type="common">Azuki bean</name>
    <name type="synonym">Vigna angularis</name>
    <dbReference type="NCBI Taxonomy" id="3914"/>
    <lineage>
        <taxon>Eukaryota</taxon>
        <taxon>Viridiplantae</taxon>
        <taxon>Streptophyta</taxon>
        <taxon>Embryophyta</taxon>
        <taxon>Tracheophyta</taxon>
        <taxon>Spermatophyta</taxon>
        <taxon>Magnoliopsida</taxon>
        <taxon>eudicotyledons</taxon>
        <taxon>Gunneridae</taxon>
        <taxon>Pentapetalae</taxon>
        <taxon>rosids</taxon>
        <taxon>fabids</taxon>
        <taxon>Fabales</taxon>
        <taxon>Fabaceae</taxon>
        <taxon>Papilionoideae</taxon>
        <taxon>50 kb inversion clade</taxon>
        <taxon>NPAAA clade</taxon>
        <taxon>indigoferoid/millettioid clade</taxon>
        <taxon>Phaseoleae</taxon>
        <taxon>Vigna</taxon>
    </lineage>
</organism>
<protein>
    <submittedName>
        <fullName evidence="1">Uncharacterized protein</fullName>
    </submittedName>
</protein>
<name>A0A0L9V0P4_PHAAN</name>
<dbReference type="Gramene" id="KOM48695">
    <property type="protein sequence ID" value="KOM48695"/>
    <property type="gene ID" value="LR48_Vigan07g239900"/>
</dbReference>
<proteinExistence type="predicted"/>
<accession>A0A0L9V0P4</accession>
<reference evidence="2" key="1">
    <citation type="journal article" date="2015" name="Proc. Natl. Acad. Sci. U.S.A.">
        <title>Genome sequencing of adzuki bean (Vigna angularis) provides insight into high starch and low fat accumulation and domestication.</title>
        <authorList>
            <person name="Yang K."/>
            <person name="Tian Z."/>
            <person name="Chen C."/>
            <person name="Luo L."/>
            <person name="Zhao B."/>
            <person name="Wang Z."/>
            <person name="Yu L."/>
            <person name="Li Y."/>
            <person name="Sun Y."/>
            <person name="Li W."/>
            <person name="Chen Y."/>
            <person name="Li Y."/>
            <person name="Zhang Y."/>
            <person name="Ai D."/>
            <person name="Zhao J."/>
            <person name="Shang C."/>
            <person name="Ma Y."/>
            <person name="Wu B."/>
            <person name="Wang M."/>
            <person name="Gao L."/>
            <person name="Sun D."/>
            <person name="Zhang P."/>
            <person name="Guo F."/>
            <person name="Wang W."/>
            <person name="Li Y."/>
            <person name="Wang J."/>
            <person name="Varshney R.K."/>
            <person name="Wang J."/>
            <person name="Ling H.Q."/>
            <person name="Wan P."/>
        </authorList>
    </citation>
    <scope>NUCLEOTIDE SEQUENCE</scope>
    <source>
        <strain evidence="2">cv. Jingnong 6</strain>
    </source>
</reference>
<evidence type="ECO:0000313" key="1">
    <source>
        <dbReference type="EMBL" id="KOM48695.1"/>
    </source>
</evidence>
<sequence length="49" mass="5317">MCLGDLGVEGFVLDRPVSCSSAVQGTVGAILYFGRLISKVREAKLYFSY</sequence>
<dbReference type="EMBL" id="CM003377">
    <property type="protein sequence ID" value="KOM48695.1"/>
    <property type="molecule type" value="Genomic_DNA"/>
</dbReference>
<gene>
    <name evidence="1" type="ORF">LR48_Vigan07g239900</name>
</gene>
<evidence type="ECO:0000313" key="2">
    <source>
        <dbReference type="Proteomes" id="UP000053144"/>
    </source>
</evidence>
<dbReference type="Proteomes" id="UP000053144">
    <property type="component" value="Chromosome 7"/>
</dbReference>